<feature type="compositionally biased region" description="Polar residues" evidence="1">
    <location>
        <begin position="264"/>
        <end position="274"/>
    </location>
</feature>
<evidence type="ECO:0000259" key="2">
    <source>
        <dbReference type="PROSITE" id="PS51029"/>
    </source>
</evidence>
<sequence length="356" mass="40684">EFPIIMAMFGMSDDKKSLLIQEVYQRPLLWMVSDPKYTHVPSRWAAYEEIAVALGDEEVTFSSDMVKLAWKNMLDYYNQIRRRYDRAALAGINVPNCKWQFYSMMHFTRQGKPPVKRRYNWMEPSKIPKGAAPCAVNSTLNTFNEYCSTNLRDLAKPIPIRPTTSRTQRTRSSKKQPLRSKHRTKSAVVDETPQRPPDSVKKSSPRKLSPRKKPNNGESYGSPQKRRRGNNSQGVGFVKVEKEVKEFITRRGRRSVRRRLSLSPQPTKARATSASKKRPVSMSPRKSGNTTISRNGSSEKAITADDAVSIFARWMAARLFVIKSECLNKYAEVCRSIDNSLNHSESLLDVKPVCTF</sequence>
<accession>A0A915CAC5</accession>
<proteinExistence type="predicted"/>
<evidence type="ECO:0000256" key="1">
    <source>
        <dbReference type="SAM" id="MobiDB-lite"/>
    </source>
</evidence>
<feature type="compositionally biased region" description="Basic residues" evidence="1">
    <location>
        <begin position="168"/>
        <end position="185"/>
    </location>
</feature>
<feature type="compositionally biased region" description="Low complexity" evidence="1">
    <location>
        <begin position="157"/>
        <end position="167"/>
    </location>
</feature>
<keyword evidence="3" id="KW-1185">Reference proteome</keyword>
<dbReference type="InterPro" id="IPR006578">
    <property type="entry name" value="MADF-dom"/>
</dbReference>
<protein>
    <submittedName>
        <fullName evidence="4">MADF domain-containing protein</fullName>
    </submittedName>
</protein>
<feature type="region of interest" description="Disordered" evidence="1">
    <location>
        <begin position="157"/>
        <end position="237"/>
    </location>
</feature>
<organism evidence="3 4">
    <name type="scientific">Parascaris univalens</name>
    <name type="common">Nematode worm</name>
    <dbReference type="NCBI Taxonomy" id="6257"/>
    <lineage>
        <taxon>Eukaryota</taxon>
        <taxon>Metazoa</taxon>
        <taxon>Ecdysozoa</taxon>
        <taxon>Nematoda</taxon>
        <taxon>Chromadorea</taxon>
        <taxon>Rhabditida</taxon>
        <taxon>Spirurina</taxon>
        <taxon>Ascaridomorpha</taxon>
        <taxon>Ascaridoidea</taxon>
        <taxon>Ascarididae</taxon>
        <taxon>Parascaris</taxon>
    </lineage>
</organism>
<dbReference type="AlphaFoldDB" id="A0A915CAC5"/>
<evidence type="ECO:0000313" key="4">
    <source>
        <dbReference type="WBParaSite" id="PgR104_g040_t01"/>
    </source>
</evidence>
<dbReference type="Pfam" id="PF10545">
    <property type="entry name" value="MADF_DNA_bdg"/>
    <property type="match status" value="1"/>
</dbReference>
<reference evidence="4" key="1">
    <citation type="submission" date="2022-11" db="UniProtKB">
        <authorList>
            <consortium name="WormBaseParasite"/>
        </authorList>
    </citation>
    <scope>IDENTIFICATION</scope>
</reference>
<evidence type="ECO:0000313" key="3">
    <source>
        <dbReference type="Proteomes" id="UP000887569"/>
    </source>
</evidence>
<feature type="compositionally biased region" description="Polar residues" evidence="1">
    <location>
        <begin position="284"/>
        <end position="297"/>
    </location>
</feature>
<feature type="region of interest" description="Disordered" evidence="1">
    <location>
        <begin position="249"/>
        <end position="297"/>
    </location>
</feature>
<dbReference type="PROSITE" id="PS51029">
    <property type="entry name" value="MADF"/>
    <property type="match status" value="1"/>
</dbReference>
<dbReference type="WBParaSite" id="PgR104_g040_t01">
    <property type="protein sequence ID" value="PgR104_g040_t01"/>
    <property type="gene ID" value="PgR104_g040"/>
</dbReference>
<dbReference type="Proteomes" id="UP000887569">
    <property type="component" value="Unplaced"/>
</dbReference>
<name>A0A915CAC5_PARUN</name>
<dbReference type="SMART" id="SM00595">
    <property type="entry name" value="MADF"/>
    <property type="match status" value="1"/>
</dbReference>
<feature type="compositionally biased region" description="Basic residues" evidence="1">
    <location>
        <begin position="203"/>
        <end position="214"/>
    </location>
</feature>
<feature type="compositionally biased region" description="Basic residues" evidence="1">
    <location>
        <begin position="250"/>
        <end position="260"/>
    </location>
</feature>
<feature type="domain" description="MADF" evidence="2">
    <location>
        <begin position="18"/>
        <end position="113"/>
    </location>
</feature>